<dbReference type="OrthoDB" id="2334643at2"/>
<dbReference type="Proteomes" id="UP000051733">
    <property type="component" value="Unassembled WGS sequence"/>
</dbReference>
<dbReference type="RefSeq" id="WP_057778306.1">
    <property type="nucleotide sequence ID" value="NZ_AYYY01000021.1"/>
</dbReference>
<proteinExistence type="predicted"/>
<dbReference type="AlphaFoldDB" id="A0A0R2AC01"/>
<sequence>MSLFFRPVGRLNNTDKGPVVQDRQIFERVLTKLEDQSLAVVLQFVTDIYIQGVHEGLDWHDTDQDVDYQSVQLQNVWLGQNRGRNLFQRVVKALNQADSFEFYIMSEAITKVVMASNDVQQISDLESLSRIVLKQDDLFEIFLSGWIFGKQSYYYQSNLDRFGMDDDAAIFDHAMKQASDEANQLGYTEFDDDETQAYFMACILNVLE</sequence>
<accession>A0A0R2AC01</accession>
<dbReference type="EMBL" id="AYYY01000021">
    <property type="protein sequence ID" value="KRM61755.1"/>
    <property type="molecule type" value="Genomic_DNA"/>
</dbReference>
<protein>
    <submittedName>
        <fullName evidence="1">Uncharacterized protein</fullName>
    </submittedName>
</protein>
<keyword evidence="2" id="KW-1185">Reference proteome</keyword>
<comment type="caution">
    <text evidence="1">The sequence shown here is derived from an EMBL/GenBank/DDBJ whole genome shotgun (WGS) entry which is preliminary data.</text>
</comment>
<reference evidence="1 2" key="1">
    <citation type="journal article" date="2015" name="Genome Announc.">
        <title>Expanding the biotechnology potential of lactobacilli through comparative genomics of 213 strains and associated genera.</title>
        <authorList>
            <person name="Sun Z."/>
            <person name="Harris H.M."/>
            <person name="McCann A."/>
            <person name="Guo C."/>
            <person name="Argimon S."/>
            <person name="Zhang W."/>
            <person name="Yang X."/>
            <person name="Jeffery I.B."/>
            <person name="Cooney J.C."/>
            <person name="Kagawa T.F."/>
            <person name="Liu W."/>
            <person name="Song Y."/>
            <person name="Salvetti E."/>
            <person name="Wrobel A."/>
            <person name="Rasinkangas P."/>
            <person name="Parkhill J."/>
            <person name="Rea M.C."/>
            <person name="O'Sullivan O."/>
            <person name="Ritari J."/>
            <person name="Douillard F.P."/>
            <person name="Paul Ross R."/>
            <person name="Yang R."/>
            <person name="Briner A.E."/>
            <person name="Felis G.E."/>
            <person name="de Vos W.M."/>
            <person name="Barrangou R."/>
            <person name="Klaenhammer T.R."/>
            <person name="Caufield P.W."/>
            <person name="Cui Y."/>
            <person name="Zhang H."/>
            <person name="O'Toole P.W."/>
        </authorList>
    </citation>
    <scope>NUCLEOTIDE SEQUENCE [LARGE SCALE GENOMIC DNA]</scope>
    <source>
        <strain evidence="1 2">DSM 20634</strain>
    </source>
</reference>
<organism evidence="1 2">
    <name type="scientific">Paucilactobacillus vaccinostercus DSM 20634</name>
    <dbReference type="NCBI Taxonomy" id="1423813"/>
    <lineage>
        <taxon>Bacteria</taxon>
        <taxon>Bacillati</taxon>
        <taxon>Bacillota</taxon>
        <taxon>Bacilli</taxon>
        <taxon>Lactobacillales</taxon>
        <taxon>Lactobacillaceae</taxon>
        <taxon>Paucilactobacillus</taxon>
    </lineage>
</organism>
<dbReference type="PATRIC" id="fig|1423813.3.peg.1346"/>
<evidence type="ECO:0000313" key="1">
    <source>
        <dbReference type="EMBL" id="KRM61755.1"/>
    </source>
</evidence>
<name>A0A0R2AC01_9LACO</name>
<gene>
    <name evidence="1" type="ORF">FC26_GL001322</name>
</gene>
<evidence type="ECO:0000313" key="2">
    <source>
        <dbReference type="Proteomes" id="UP000051733"/>
    </source>
</evidence>